<feature type="region of interest" description="Disordered" evidence="1">
    <location>
        <begin position="172"/>
        <end position="253"/>
    </location>
</feature>
<gene>
    <name evidence="2" type="ORF">TKK_007522</name>
</gene>
<organism evidence="2 3">
    <name type="scientific">Trichogramma kaykai</name>
    <dbReference type="NCBI Taxonomy" id="54128"/>
    <lineage>
        <taxon>Eukaryota</taxon>
        <taxon>Metazoa</taxon>
        <taxon>Ecdysozoa</taxon>
        <taxon>Arthropoda</taxon>
        <taxon>Hexapoda</taxon>
        <taxon>Insecta</taxon>
        <taxon>Pterygota</taxon>
        <taxon>Neoptera</taxon>
        <taxon>Endopterygota</taxon>
        <taxon>Hymenoptera</taxon>
        <taxon>Apocrita</taxon>
        <taxon>Proctotrupomorpha</taxon>
        <taxon>Chalcidoidea</taxon>
        <taxon>Trichogrammatidae</taxon>
        <taxon>Trichogramma</taxon>
    </lineage>
</organism>
<feature type="compositionally biased region" description="Basic and acidic residues" evidence="1">
    <location>
        <begin position="221"/>
        <end position="237"/>
    </location>
</feature>
<sequence>MSAHIQLVKGEKKLKMFNEINNIVFKYAYGTKKPKLEEEQSASYSRETTPQMSYFLQPSSYRPFWQPLPYNGPAFKRELVSPKKKRIPKNIDYHEEQSSHSSDPPNANSQENLMRGIVHLKLQLQQQQQRQQQIFSQFPVNQGYILPQQIQGPFLQQPRVIPAVIPAAVPSTSTFPDQLGQRPQQHQEPPQKKAKQQRKNRPKQVSKANDDKDDELSSSDGEEKKEEQANVERDHLEKKKTKEIKQKDNKDDQ</sequence>
<proteinExistence type="predicted"/>
<dbReference type="Proteomes" id="UP001627154">
    <property type="component" value="Unassembled WGS sequence"/>
</dbReference>
<feature type="compositionally biased region" description="Polar residues" evidence="1">
    <location>
        <begin position="172"/>
        <end position="188"/>
    </location>
</feature>
<dbReference type="AlphaFoldDB" id="A0ABD2WZ43"/>
<accession>A0ABD2WZ43</accession>
<feature type="compositionally biased region" description="Basic residues" evidence="1">
    <location>
        <begin position="192"/>
        <end position="204"/>
    </location>
</feature>
<evidence type="ECO:0000313" key="3">
    <source>
        <dbReference type="Proteomes" id="UP001627154"/>
    </source>
</evidence>
<name>A0ABD2WZ43_9HYME</name>
<reference evidence="2 3" key="1">
    <citation type="journal article" date="2024" name="bioRxiv">
        <title>A reference genome for Trichogramma kaykai: A tiny desert-dwelling parasitoid wasp with competing sex-ratio distorters.</title>
        <authorList>
            <person name="Culotta J."/>
            <person name="Lindsey A.R."/>
        </authorList>
    </citation>
    <scope>NUCLEOTIDE SEQUENCE [LARGE SCALE GENOMIC DNA]</scope>
    <source>
        <strain evidence="2 3">KSX58</strain>
    </source>
</reference>
<feature type="compositionally biased region" description="Basic and acidic residues" evidence="1">
    <location>
        <begin position="243"/>
        <end position="253"/>
    </location>
</feature>
<keyword evidence="3" id="KW-1185">Reference proteome</keyword>
<comment type="caution">
    <text evidence="2">The sequence shown here is derived from an EMBL/GenBank/DDBJ whole genome shotgun (WGS) entry which is preliminary data.</text>
</comment>
<evidence type="ECO:0000313" key="2">
    <source>
        <dbReference type="EMBL" id="KAL3398347.1"/>
    </source>
</evidence>
<evidence type="ECO:0000256" key="1">
    <source>
        <dbReference type="SAM" id="MobiDB-lite"/>
    </source>
</evidence>
<protein>
    <submittedName>
        <fullName evidence="2">Uncharacterized protein</fullName>
    </submittedName>
</protein>
<dbReference type="EMBL" id="JBJJXI010000059">
    <property type="protein sequence ID" value="KAL3398347.1"/>
    <property type="molecule type" value="Genomic_DNA"/>
</dbReference>